<feature type="compositionally biased region" description="Basic and acidic residues" evidence="1">
    <location>
        <begin position="107"/>
        <end position="120"/>
    </location>
</feature>
<evidence type="ECO:0000313" key="2">
    <source>
        <dbReference type="EMBL" id="MBM6399413.1"/>
    </source>
</evidence>
<reference evidence="2" key="1">
    <citation type="submission" date="2021-02" db="EMBL/GenBank/DDBJ databases">
        <title>Phycicoccus sp. MQZ13P-5T, whole genome shotgun sequence.</title>
        <authorList>
            <person name="Tuo L."/>
        </authorList>
    </citation>
    <scope>NUCLEOTIDE SEQUENCE</scope>
    <source>
        <strain evidence="2">MQZ13P-5</strain>
    </source>
</reference>
<sequence length="120" mass="12934">MRMRTVLLGAAVVGAGYLLWRRPATQRFVATVRDAATEREAQLREAVETAVREDATTRAPRHAAGARVPDLDVDAGWDRDRPALADGDRGRSLSPEEARALLLDPAGHARADGPDGGRAR</sequence>
<proteinExistence type="predicted"/>
<dbReference type="EMBL" id="JAFDVD010000004">
    <property type="protein sequence ID" value="MBM6399413.1"/>
    <property type="molecule type" value="Genomic_DNA"/>
</dbReference>
<keyword evidence="3" id="KW-1185">Reference proteome</keyword>
<feature type="compositionally biased region" description="Basic and acidic residues" evidence="1">
    <location>
        <begin position="76"/>
        <end position="99"/>
    </location>
</feature>
<feature type="region of interest" description="Disordered" evidence="1">
    <location>
        <begin position="49"/>
        <end position="120"/>
    </location>
</feature>
<gene>
    <name evidence="2" type="ORF">JQN70_03350</name>
</gene>
<evidence type="ECO:0000256" key="1">
    <source>
        <dbReference type="SAM" id="MobiDB-lite"/>
    </source>
</evidence>
<organism evidence="2 3">
    <name type="scientific">Phycicoccus sonneratiae</name>
    <dbReference type="NCBI Taxonomy" id="2807628"/>
    <lineage>
        <taxon>Bacteria</taxon>
        <taxon>Bacillati</taxon>
        <taxon>Actinomycetota</taxon>
        <taxon>Actinomycetes</taxon>
        <taxon>Micrococcales</taxon>
        <taxon>Intrasporangiaceae</taxon>
        <taxon>Phycicoccus</taxon>
    </lineage>
</organism>
<dbReference type="Proteomes" id="UP001430172">
    <property type="component" value="Unassembled WGS sequence"/>
</dbReference>
<protein>
    <submittedName>
        <fullName evidence="2">Uncharacterized protein</fullName>
    </submittedName>
</protein>
<comment type="caution">
    <text evidence="2">The sequence shown here is derived from an EMBL/GenBank/DDBJ whole genome shotgun (WGS) entry which is preliminary data.</text>
</comment>
<evidence type="ECO:0000313" key="3">
    <source>
        <dbReference type="Proteomes" id="UP001430172"/>
    </source>
</evidence>
<accession>A0ABS2CHS3</accession>
<dbReference type="RefSeq" id="WP_204129895.1">
    <property type="nucleotide sequence ID" value="NZ_JAFDVD010000004.1"/>
</dbReference>
<name>A0ABS2CHS3_9MICO</name>